<evidence type="ECO:0000256" key="4">
    <source>
        <dbReference type="ARBA" id="ARBA00022679"/>
    </source>
</evidence>
<dbReference type="SMART" id="SM00387">
    <property type="entry name" value="HATPase_c"/>
    <property type="match status" value="1"/>
</dbReference>
<dbReference type="PANTHER" id="PTHR43547:SF2">
    <property type="entry name" value="HYBRID SIGNAL TRANSDUCTION HISTIDINE KINASE C"/>
    <property type="match status" value="1"/>
</dbReference>
<dbReference type="Proteomes" id="UP000515312">
    <property type="component" value="Chromosome"/>
</dbReference>
<dbReference type="Pfam" id="PF07494">
    <property type="entry name" value="Reg_prop"/>
    <property type="match status" value="6"/>
</dbReference>
<dbReference type="InterPro" id="IPR003661">
    <property type="entry name" value="HisK_dim/P_dom"/>
</dbReference>
<gene>
    <name evidence="10" type="ORF">H7849_02155</name>
</gene>
<dbReference type="Gene3D" id="3.30.565.10">
    <property type="entry name" value="Histidine kinase-like ATPase, C-terminal domain"/>
    <property type="match status" value="1"/>
</dbReference>
<dbReference type="Pfam" id="PF02518">
    <property type="entry name" value="HATPase_c"/>
    <property type="match status" value="1"/>
</dbReference>
<keyword evidence="7" id="KW-0067">ATP-binding</keyword>
<dbReference type="AlphaFoldDB" id="A0A7G8BJV5"/>
<dbReference type="SUPFAM" id="SSF63829">
    <property type="entry name" value="Calcium-dependent phosphotriesterase"/>
    <property type="match status" value="2"/>
</dbReference>
<dbReference type="InterPro" id="IPR004358">
    <property type="entry name" value="Sig_transdc_His_kin-like_C"/>
</dbReference>
<sequence>MPMIDGTDIRFARFYTVEGPSKSNTGPFAQDNQGFIWFGTPYGLNRFDGYTFKVFVHDPANPKSISSSYVHALFTDRSGTLWVGCDQYLNRFDSENETFTRYPVPHVNHISQDSHGFLWLSAPTGLYALSPANGRIQRYSHDPANPASLESNDIKSSGEDREGRFWVGTSEGLDLFDRSSGKVTLHIPVYEASLFLSFYEDRFGVFWIYHVSGNPLVFDRKTNTLTQFSFEQEPSQGAKLTGITGMLEDQNGDLWLATNGAGLLKFDRGHRRFIRYRHSLGDPESLAQDSVRSIFQDREGIIWASLGGFGLTRFTTKRLPFKRYRHDFGNPADRDEPFVGAILEDSQGILWIGTHDALHRIDRKKQQYKDFHLTGPGKGTDAITICQDRSGYLWVGTYGHGLFQFDPRTSRYKNFKHDPANPQTLSNDIVPRVFVDHTGTLWAATSDGLDRFDSAANSFTTYRVRPQAEHTYYLDIAEDREGRLWLGTESSGLLRFDPATGEFMVFQRDIDRPGTLSSNRVNSVHFDHSGTMWVGTQEGLDRFDRGTGRFSTLSQRDGLPGNDVACVLEDDLGDLWMSTDNGVAQFSQRTRSVQNYSTADGLPGPDLTGWGTCLKSKTGEMFFGGFSGATAFYPKDVRDRQYIPPISLTDFRLFGGEVEPGTKSPLHKSINHTNAITLSHEQNIFSVGFSALSYLNPTTNRYRYMLEGLDRSWNEVGSDRRFATYTTLPAGKYTFRVEGATSRGLWDEPGAILHIEILPAWWNTEWFRIVCLAALLLLVTAIYIHRRHLREEENERIERLRQAQTDLARASRVITMGELAASLAHEIKQPIGAAVTNAETCVRLIDRDQPDLPEAREAALEMARDARRAADIIEHVRSVYRKDSSYEEIVDVNEVIREMAVMLQKEANRHSVTIRADLTEGLPNVMADRVQLQQALMNLMGNGIEAMGDTTGELSIKSQLGEDGQVLISVSDTGVGLPTGKADQIFNAFFTTKPQGTGMGLAITRSIVESHGGRIWATANFGPGATFHFTLPIREAVCR</sequence>
<evidence type="ECO:0000256" key="3">
    <source>
        <dbReference type="ARBA" id="ARBA00022553"/>
    </source>
</evidence>
<dbReference type="Gene3D" id="2.130.10.10">
    <property type="entry name" value="YVTN repeat-like/Quinoprotein amine dehydrogenase"/>
    <property type="match status" value="3"/>
</dbReference>
<dbReference type="KEGG" id="adin:H7849_02155"/>
<dbReference type="PANTHER" id="PTHR43547">
    <property type="entry name" value="TWO-COMPONENT HISTIDINE KINASE"/>
    <property type="match status" value="1"/>
</dbReference>
<dbReference type="GO" id="GO:0042802">
    <property type="term" value="F:identical protein binding"/>
    <property type="evidence" value="ECO:0007669"/>
    <property type="project" value="UniProtKB-ARBA"/>
</dbReference>
<accession>A0A7G8BJV5</accession>
<keyword evidence="3" id="KW-0597">Phosphoprotein</keyword>
<protein>
    <recommendedName>
        <fullName evidence="2">histidine kinase</fullName>
        <ecNumber evidence="2">2.7.13.3</ecNumber>
    </recommendedName>
</protein>
<evidence type="ECO:0000256" key="1">
    <source>
        <dbReference type="ARBA" id="ARBA00000085"/>
    </source>
</evidence>
<dbReference type="InterPro" id="IPR011110">
    <property type="entry name" value="Reg_prop"/>
</dbReference>
<dbReference type="RefSeq" id="WP_186743785.1">
    <property type="nucleotide sequence ID" value="NZ_CP060394.1"/>
</dbReference>
<dbReference type="SUPFAM" id="SSF47384">
    <property type="entry name" value="Homodimeric domain of signal transducing histidine kinase"/>
    <property type="match status" value="1"/>
</dbReference>
<dbReference type="InterPro" id="IPR005467">
    <property type="entry name" value="His_kinase_dom"/>
</dbReference>
<evidence type="ECO:0000256" key="8">
    <source>
        <dbReference type="ARBA" id="ARBA00023012"/>
    </source>
</evidence>
<keyword evidence="11" id="KW-1185">Reference proteome</keyword>
<dbReference type="FunFam" id="3.30.565.10:FF:000042">
    <property type="entry name" value="Two-component sensor histidine kinase KdpD"/>
    <property type="match status" value="1"/>
</dbReference>
<dbReference type="InterPro" id="IPR011123">
    <property type="entry name" value="Y_Y_Y"/>
</dbReference>
<dbReference type="Pfam" id="PF07495">
    <property type="entry name" value="Y_Y_Y"/>
    <property type="match status" value="1"/>
</dbReference>
<dbReference type="CDD" id="cd00082">
    <property type="entry name" value="HisKA"/>
    <property type="match status" value="1"/>
</dbReference>
<dbReference type="PROSITE" id="PS50109">
    <property type="entry name" value="HIS_KIN"/>
    <property type="match status" value="1"/>
</dbReference>
<evidence type="ECO:0000256" key="6">
    <source>
        <dbReference type="ARBA" id="ARBA00022777"/>
    </source>
</evidence>
<dbReference type="EMBL" id="CP060394">
    <property type="protein sequence ID" value="QNI32825.1"/>
    <property type="molecule type" value="Genomic_DNA"/>
</dbReference>
<dbReference type="InterPro" id="IPR015943">
    <property type="entry name" value="WD40/YVTN_repeat-like_dom_sf"/>
</dbReference>
<keyword evidence="8" id="KW-0902">Two-component regulatory system</keyword>
<evidence type="ECO:0000256" key="7">
    <source>
        <dbReference type="ARBA" id="ARBA00022840"/>
    </source>
</evidence>
<dbReference type="InterPro" id="IPR003594">
    <property type="entry name" value="HATPase_dom"/>
</dbReference>
<name>A0A7G8BJV5_9BACT</name>
<organism evidence="10 11">
    <name type="scientific">Alloacidobacterium dinghuense</name>
    <dbReference type="NCBI Taxonomy" id="2763107"/>
    <lineage>
        <taxon>Bacteria</taxon>
        <taxon>Pseudomonadati</taxon>
        <taxon>Acidobacteriota</taxon>
        <taxon>Terriglobia</taxon>
        <taxon>Terriglobales</taxon>
        <taxon>Acidobacteriaceae</taxon>
        <taxon>Alloacidobacterium</taxon>
    </lineage>
</organism>
<evidence type="ECO:0000256" key="5">
    <source>
        <dbReference type="ARBA" id="ARBA00022741"/>
    </source>
</evidence>
<evidence type="ECO:0000313" key="10">
    <source>
        <dbReference type="EMBL" id="QNI32825.1"/>
    </source>
</evidence>
<dbReference type="PRINTS" id="PR00344">
    <property type="entry name" value="BCTRLSENSOR"/>
</dbReference>
<evidence type="ECO:0000259" key="9">
    <source>
        <dbReference type="PROSITE" id="PS50109"/>
    </source>
</evidence>
<evidence type="ECO:0000313" key="11">
    <source>
        <dbReference type="Proteomes" id="UP000515312"/>
    </source>
</evidence>
<keyword evidence="5" id="KW-0547">Nucleotide-binding</keyword>
<dbReference type="Gene3D" id="2.60.40.10">
    <property type="entry name" value="Immunoglobulins"/>
    <property type="match status" value="1"/>
</dbReference>
<dbReference type="InterPro" id="IPR036890">
    <property type="entry name" value="HATPase_C_sf"/>
</dbReference>
<dbReference type="EC" id="2.7.13.3" evidence="2"/>
<reference evidence="10 11" key="1">
    <citation type="submission" date="2020-08" db="EMBL/GenBank/DDBJ databases">
        <title>Edaphobacter telluris sp. nov. and Acidobacterium dinghuensis sp. nov., two acidobacteria isolated from forest soil.</title>
        <authorList>
            <person name="Fu J."/>
            <person name="Qiu L."/>
        </authorList>
    </citation>
    <scope>NUCLEOTIDE SEQUENCE [LARGE SCALE GENOMIC DNA]</scope>
    <source>
        <strain evidence="10">4Y35</strain>
    </source>
</reference>
<evidence type="ECO:0000256" key="2">
    <source>
        <dbReference type="ARBA" id="ARBA00012438"/>
    </source>
</evidence>
<comment type="catalytic activity">
    <reaction evidence="1">
        <text>ATP + protein L-histidine = ADP + protein N-phospho-L-histidine.</text>
        <dbReference type="EC" id="2.7.13.3"/>
    </reaction>
</comment>
<dbReference type="InterPro" id="IPR013783">
    <property type="entry name" value="Ig-like_fold"/>
</dbReference>
<keyword evidence="6" id="KW-0418">Kinase</keyword>
<dbReference type="Pfam" id="PF00512">
    <property type="entry name" value="HisKA"/>
    <property type="match status" value="1"/>
</dbReference>
<dbReference type="InterPro" id="IPR036097">
    <property type="entry name" value="HisK_dim/P_sf"/>
</dbReference>
<feature type="domain" description="Histidine kinase" evidence="9">
    <location>
        <begin position="822"/>
        <end position="1035"/>
    </location>
</feature>
<dbReference type="Gene3D" id="1.10.287.130">
    <property type="match status" value="1"/>
</dbReference>
<dbReference type="FunFam" id="2.60.40.10:FF:000791">
    <property type="entry name" value="Two-component system sensor histidine kinase/response regulator"/>
    <property type="match status" value="1"/>
</dbReference>
<proteinExistence type="predicted"/>
<dbReference type="GO" id="GO:0000155">
    <property type="term" value="F:phosphorelay sensor kinase activity"/>
    <property type="evidence" value="ECO:0007669"/>
    <property type="project" value="InterPro"/>
</dbReference>
<dbReference type="SUPFAM" id="SSF55874">
    <property type="entry name" value="ATPase domain of HSP90 chaperone/DNA topoisomerase II/histidine kinase"/>
    <property type="match status" value="1"/>
</dbReference>
<dbReference type="SMART" id="SM00388">
    <property type="entry name" value="HisKA"/>
    <property type="match status" value="1"/>
</dbReference>
<keyword evidence="4" id="KW-0808">Transferase</keyword>
<dbReference type="GO" id="GO:0005524">
    <property type="term" value="F:ATP binding"/>
    <property type="evidence" value="ECO:0007669"/>
    <property type="project" value="UniProtKB-KW"/>
</dbReference>